<dbReference type="GO" id="GO:0004332">
    <property type="term" value="F:fructose-bisphosphate aldolase activity"/>
    <property type="evidence" value="ECO:0007669"/>
    <property type="project" value="UniProtKB-EC"/>
</dbReference>
<evidence type="ECO:0000256" key="3">
    <source>
        <dbReference type="ARBA" id="ARBA00013068"/>
    </source>
</evidence>
<comment type="caution">
    <text evidence="6">The sequence shown here is derived from an EMBL/GenBank/DDBJ whole genome shotgun (WGS) entry which is preliminary data.</text>
</comment>
<dbReference type="EMBL" id="JPKZ01001734">
    <property type="protein sequence ID" value="KHN80527.1"/>
    <property type="molecule type" value="Genomic_DNA"/>
</dbReference>
<dbReference type="Pfam" id="PF00274">
    <property type="entry name" value="Glycolytic"/>
    <property type="match status" value="1"/>
</dbReference>
<evidence type="ECO:0000256" key="4">
    <source>
        <dbReference type="ARBA" id="ARBA00023152"/>
    </source>
</evidence>
<keyword evidence="4" id="KW-0324">Glycolysis</keyword>
<gene>
    <name evidence="6" type="primary">aldo-1</name>
    <name evidence="6" type="ORF">Tcan_10143</name>
</gene>
<comment type="similarity">
    <text evidence="2">Belongs to the class I fructose-bisphosphate aldolase family.</text>
</comment>
<dbReference type="AlphaFoldDB" id="A0A0B2VGF9"/>
<dbReference type="PANTHER" id="PTHR11627">
    <property type="entry name" value="FRUCTOSE-BISPHOSPHATE ALDOLASE"/>
    <property type="match status" value="1"/>
</dbReference>
<accession>A0A0B2VGF9</accession>
<evidence type="ECO:0000256" key="5">
    <source>
        <dbReference type="ARBA" id="ARBA00023239"/>
    </source>
</evidence>
<evidence type="ECO:0000256" key="1">
    <source>
        <dbReference type="ARBA" id="ARBA00004714"/>
    </source>
</evidence>
<evidence type="ECO:0000313" key="6">
    <source>
        <dbReference type="EMBL" id="KHN80527.1"/>
    </source>
</evidence>
<evidence type="ECO:0000256" key="2">
    <source>
        <dbReference type="ARBA" id="ARBA00010387"/>
    </source>
</evidence>
<dbReference type="EC" id="4.1.2.13" evidence="3"/>
<dbReference type="GO" id="GO:0006096">
    <property type="term" value="P:glycolytic process"/>
    <property type="evidence" value="ECO:0007669"/>
    <property type="project" value="UniProtKB-UniPathway"/>
</dbReference>
<dbReference type="Gene3D" id="3.20.20.70">
    <property type="entry name" value="Aldolase class I"/>
    <property type="match status" value="1"/>
</dbReference>
<keyword evidence="5" id="KW-0456">Lyase</keyword>
<dbReference type="Proteomes" id="UP000031036">
    <property type="component" value="Unassembled WGS sequence"/>
</dbReference>
<reference evidence="6 7" key="1">
    <citation type="submission" date="2014-11" db="EMBL/GenBank/DDBJ databases">
        <title>Genetic blueprint of the zoonotic pathogen Toxocara canis.</title>
        <authorList>
            <person name="Zhu X.-Q."/>
            <person name="Korhonen P.K."/>
            <person name="Cai H."/>
            <person name="Young N.D."/>
            <person name="Nejsum P."/>
            <person name="von Samson-Himmelstjerna G."/>
            <person name="Boag P.R."/>
            <person name="Tan P."/>
            <person name="Li Q."/>
            <person name="Min J."/>
            <person name="Yang Y."/>
            <person name="Wang X."/>
            <person name="Fang X."/>
            <person name="Hall R.S."/>
            <person name="Hofmann A."/>
            <person name="Sternberg P.W."/>
            <person name="Jex A.R."/>
            <person name="Gasser R.B."/>
        </authorList>
    </citation>
    <scope>NUCLEOTIDE SEQUENCE [LARGE SCALE GENOMIC DNA]</scope>
    <source>
        <strain evidence="6">PN_DK_2014</strain>
    </source>
</reference>
<organism evidence="6 7">
    <name type="scientific">Toxocara canis</name>
    <name type="common">Canine roundworm</name>
    <dbReference type="NCBI Taxonomy" id="6265"/>
    <lineage>
        <taxon>Eukaryota</taxon>
        <taxon>Metazoa</taxon>
        <taxon>Ecdysozoa</taxon>
        <taxon>Nematoda</taxon>
        <taxon>Chromadorea</taxon>
        <taxon>Rhabditida</taxon>
        <taxon>Spirurina</taxon>
        <taxon>Ascaridomorpha</taxon>
        <taxon>Ascaridoidea</taxon>
        <taxon>Toxocaridae</taxon>
        <taxon>Toxocara</taxon>
    </lineage>
</organism>
<comment type="pathway">
    <text evidence="1">Carbohydrate degradation; glycolysis; D-glyceraldehyde 3-phosphate and glycerone phosphate from D-glucose: step 4/4.</text>
</comment>
<proteinExistence type="inferred from homology"/>
<dbReference type="InterPro" id="IPR013785">
    <property type="entry name" value="Aldolase_TIM"/>
</dbReference>
<name>A0A0B2VGF9_TOXCA</name>
<sequence length="142" mass="16089">MRSVVVDVELQQRATHNIQMISIQMATTPAPELTLAQKEELRQIAAAILAPGKGILAADESTGSMDKKLKPIGLENTEENRRQYRQLLFTTPDQVSRYISGVIMFDETFYQKTDNGIPFVELLKRKKIIPGIKVRTYSLLRL</sequence>
<dbReference type="OrthoDB" id="36455at2759"/>
<dbReference type="SUPFAM" id="SSF51569">
    <property type="entry name" value="Aldolase"/>
    <property type="match status" value="1"/>
</dbReference>
<keyword evidence="7" id="KW-1185">Reference proteome</keyword>
<dbReference type="STRING" id="6265.A0A0B2VGF9"/>
<protein>
    <recommendedName>
        <fullName evidence="3">fructose-bisphosphate aldolase</fullName>
        <ecNumber evidence="3">4.1.2.13</ecNumber>
    </recommendedName>
</protein>
<dbReference type="UniPathway" id="UPA00109">
    <property type="reaction ID" value="UER00183"/>
</dbReference>
<dbReference type="InterPro" id="IPR000741">
    <property type="entry name" value="FBA_I"/>
</dbReference>
<evidence type="ECO:0000313" key="7">
    <source>
        <dbReference type="Proteomes" id="UP000031036"/>
    </source>
</evidence>
<dbReference type="OMA" id="ISIQMAT"/>